<dbReference type="InterPro" id="IPR016181">
    <property type="entry name" value="Acyl_CoA_acyltransferase"/>
</dbReference>
<dbReference type="PROSITE" id="PS51186">
    <property type="entry name" value="GNAT"/>
    <property type="match status" value="1"/>
</dbReference>
<dbReference type="InterPro" id="IPR000182">
    <property type="entry name" value="GNAT_dom"/>
</dbReference>
<dbReference type="PANTHER" id="PTHR43415">
    <property type="entry name" value="SPERMIDINE N(1)-ACETYLTRANSFERASE"/>
    <property type="match status" value="1"/>
</dbReference>
<dbReference type="SUPFAM" id="SSF55729">
    <property type="entry name" value="Acyl-CoA N-acyltransferases (Nat)"/>
    <property type="match status" value="1"/>
</dbReference>
<dbReference type="EMBL" id="CP027116">
    <property type="protein sequence ID" value="AVM22824.1"/>
    <property type="molecule type" value="Genomic_DNA"/>
</dbReference>
<dbReference type="RefSeq" id="WP_117728975.1">
    <property type="nucleotide sequence ID" value="NZ_CP027116.1"/>
</dbReference>
<protein>
    <submittedName>
        <fullName evidence="2">GNAT family N-acetyltransferase</fullName>
    </submittedName>
</protein>
<accession>A0AAD0HK91</accession>
<dbReference type="GO" id="GO:0016747">
    <property type="term" value="F:acyltransferase activity, transferring groups other than amino-acyl groups"/>
    <property type="evidence" value="ECO:0007669"/>
    <property type="project" value="InterPro"/>
</dbReference>
<dbReference type="PANTHER" id="PTHR43415:SF3">
    <property type="entry name" value="GNAT-FAMILY ACETYLTRANSFERASE"/>
    <property type="match status" value="1"/>
</dbReference>
<feature type="domain" description="N-acetyltransferase" evidence="1">
    <location>
        <begin position="4"/>
        <end position="167"/>
    </location>
</feature>
<dbReference type="Pfam" id="PF13302">
    <property type="entry name" value="Acetyltransf_3"/>
    <property type="match status" value="1"/>
</dbReference>
<evidence type="ECO:0000313" key="3">
    <source>
        <dbReference type="Proteomes" id="UP000264960"/>
    </source>
</evidence>
<name>A0AAD0HK91_BACPU</name>
<organism evidence="2 3">
    <name type="scientific">Bacillus pumilus</name>
    <name type="common">Bacillus mesentericus</name>
    <dbReference type="NCBI Taxonomy" id="1408"/>
    <lineage>
        <taxon>Bacteria</taxon>
        <taxon>Bacillati</taxon>
        <taxon>Bacillota</taxon>
        <taxon>Bacilli</taxon>
        <taxon>Bacillales</taxon>
        <taxon>Bacillaceae</taxon>
        <taxon>Bacillus</taxon>
    </lineage>
</organism>
<gene>
    <name evidence="2" type="ORF">C5695_02785</name>
</gene>
<sequence length="179" mass="20582">MTRIFLRPIEEQDYPGIQRGCLHAETLYMTGTRKTFTLDEIRSAYTRFLLDDSRRDFAICLLDTKEMIGDAAIVDIDPINHTASLRIALHGPEHFQKGYGTEAVRMVQAFAFDTLELNRLELEVFSHNPRAYRSYEKAGFQYEGKRRQALHINGTYSDVIIMGILLEEYKQMNNGDAPA</sequence>
<dbReference type="Proteomes" id="UP000264960">
    <property type="component" value="Chromosome"/>
</dbReference>
<evidence type="ECO:0000313" key="2">
    <source>
        <dbReference type="EMBL" id="AVM22824.1"/>
    </source>
</evidence>
<reference evidence="2 3" key="1">
    <citation type="submission" date="2018-02" db="EMBL/GenBank/DDBJ databases">
        <title>The complete genome of two Bacillus pumilus strains from Cuatro Cienegas, Coahuila, Mexico.</title>
        <authorList>
            <person name="Zarza E."/>
            <person name="Alcaraz L.D."/>
            <person name="Aguilar-Salinas B."/>
            <person name="Islas A."/>
            <person name="Olmedo-Alvarez G."/>
        </authorList>
    </citation>
    <scope>NUCLEOTIDE SEQUENCE [LARGE SCALE GENOMIC DNA]</scope>
    <source>
        <strain evidence="2 3">145</strain>
    </source>
</reference>
<proteinExistence type="predicted"/>
<evidence type="ECO:0000259" key="1">
    <source>
        <dbReference type="PROSITE" id="PS51186"/>
    </source>
</evidence>
<dbReference type="AlphaFoldDB" id="A0AAD0HK91"/>
<dbReference type="Gene3D" id="3.40.630.30">
    <property type="match status" value="1"/>
</dbReference>